<dbReference type="PROSITE" id="PS51186">
    <property type="entry name" value="GNAT"/>
    <property type="match status" value="1"/>
</dbReference>
<evidence type="ECO:0000313" key="6">
    <source>
        <dbReference type="Proteomes" id="UP000033664"/>
    </source>
</evidence>
<evidence type="ECO:0000256" key="1">
    <source>
        <dbReference type="ARBA" id="ARBA00022679"/>
    </source>
</evidence>
<keyword evidence="6" id="KW-1185">Reference proteome</keyword>
<dbReference type="eggNOG" id="COG1670">
    <property type="taxonomic scope" value="Bacteria"/>
</dbReference>
<evidence type="ECO:0000256" key="3">
    <source>
        <dbReference type="ARBA" id="ARBA00038502"/>
    </source>
</evidence>
<dbReference type="PANTHER" id="PTHR43792:SF8">
    <property type="entry name" value="[RIBOSOMAL PROTEIN US5]-ALANINE N-ACETYLTRANSFERASE"/>
    <property type="match status" value="1"/>
</dbReference>
<dbReference type="Proteomes" id="UP000033664">
    <property type="component" value="Unassembled WGS sequence"/>
</dbReference>
<dbReference type="InterPro" id="IPR016181">
    <property type="entry name" value="Acyl_CoA_acyltransferase"/>
</dbReference>
<gene>
    <name evidence="5" type="ORF">TW72_04405</name>
</gene>
<organism evidence="5 6">
    <name type="scientific">Pseudoalteromonas ruthenica</name>
    <dbReference type="NCBI Taxonomy" id="151081"/>
    <lineage>
        <taxon>Bacteria</taxon>
        <taxon>Pseudomonadati</taxon>
        <taxon>Pseudomonadota</taxon>
        <taxon>Gammaproteobacteria</taxon>
        <taxon>Alteromonadales</taxon>
        <taxon>Pseudoalteromonadaceae</taxon>
        <taxon>Pseudoalteromonas</taxon>
    </lineage>
</organism>
<accession>A0A0F4Q2Q4</accession>
<keyword evidence="1" id="KW-0808">Transferase</keyword>
<dbReference type="RefSeq" id="WP_045978189.1">
    <property type="nucleotide sequence ID" value="NZ_JXXY01000001.1"/>
</dbReference>
<dbReference type="InterPro" id="IPR000182">
    <property type="entry name" value="GNAT_dom"/>
</dbReference>
<dbReference type="GO" id="GO:0016747">
    <property type="term" value="F:acyltransferase activity, transferring groups other than amino-acyl groups"/>
    <property type="evidence" value="ECO:0007669"/>
    <property type="project" value="InterPro"/>
</dbReference>
<protein>
    <recommendedName>
        <fullName evidence="4">N-acetyltransferase domain-containing protein</fullName>
    </recommendedName>
</protein>
<dbReference type="OrthoDB" id="9801656at2"/>
<dbReference type="PATRIC" id="fig|151081.8.peg.238"/>
<proteinExistence type="inferred from homology"/>
<sequence>MAISLRRFAQGDEHALVSLLNNAQVQRFLSPKIPYPYTEADATWWVREGAQSEHIYAIEHDHELIGCISATVGQFEYAKSAEVGYWLGQPYWRQGFASEALQQLLNKLAHGTDLLRLHAVVFAGNNGSQALLARSGFVLEGRLRQAIVKQGQRVDGLIYGLLLDDIR</sequence>
<comment type="similarity">
    <text evidence="3">Belongs to the acetyltransferase family. RimJ subfamily.</text>
</comment>
<dbReference type="Gene3D" id="3.40.630.30">
    <property type="match status" value="1"/>
</dbReference>
<dbReference type="PANTHER" id="PTHR43792">
    <property type="entry name" value="GNAT FAMILY, PUTATIVE (AFU_ORTHOLOGUE AFUA_3G00765)-RELATED-RELATED"/>
    <property type="match status" value="1"/>
</dbReference>
<name>A0A0F4Q2Q4_9GAMM</name>
<dbReference type="GeneID" id="58227728"/>
<dbReference type="InterPro" id="IPR051531">
    <property type="entry name" value="N-acetyltransferase"/>
</dbReference>
<evidence type="ECO:0000313" key="5">
    <source>
        <dbReference type="EMBL" id="KJZ01095.1"/>
    </source>
</evidence>
<evidence type="ECO:0000256" key="2">
    <source>
        <dbReference type="ARBA" id="ARBA00023315"/>
    </source>
</evidence>
<keyword evidence="2" id="KW-0012">Acyltransferase</keyword>
<dbReference type="AlphaFoldDB" id="A0A0F4Q2Q4"/>
<dbReference type="SUPFAM" id="SSF55729">
    <property type="entry name" value="Acyl-CoA N-acyltransferases (Nat)"/>
    <property type="match status" value="1"/>
</dbReference>
<feature type="domain" description="N-acetyltransferase" evidence="4">
    <location>
        <begin position="3"/>
        <end position="164"/>
    </location>
</feature>
<reference evidence="5 6" key="1">
    <citation type="journal article" date="2015" name="BMC Genomics">
        <title>Genome mining reveals unlocked bioactive potential of marine Gram-negative bacteria.</title>
        <authorList>
            <person name="Machado H."/>
            <person name="Sonnenschein E.C."/>
            <person name="Melchiorsen J."/>
            <person name="Gram L."/>
        </authorList>
    </citation>
    <scope>NUCLEOTIDE SEQUENCE [LARGE SCALE GENOMIC DNA]</scope>
    <source>
        <strain evidence="5 6">S3137</strain>
    </source>
</reference>
<evidence type="ECO:0000259" key="4">
    <source>
        <dbReference type="PROSITE" id="PS51186"/>
    </source>
</evidence>
<dbReference type="Pfam" id="PF13302">
    <property type="entry name" value="Acetyltransf_3"/>
    <property type="match status" value="1"/>
</dbReference>
<comment type="caution">
    <text evidence="5">The sequence shown here is derived from an EMBL/GenBank/DDBJ whole genome shotgun (WGS) entry which is preliminary data.</text>
</comment>
<dbReference type="EMBL" id="JXXZ01000004">
    <property type="protein sequence ID" value="KJZ01095.1"/>
    <property type="molecule type" value="Genomic_DNA"/>
</dbReference>